<dbReference type="Gene3D" id="3.40.50.720">
    <property type="entry name" value="NAD(P)-binding Rossmann-like Domain"/>
    <property type="match status" value="1"/>
</dbReference>
<sequence>MSKIQLTILGLGQIGASLGLALKAHTDQVTRVGNDLVLETARKAEKLGAVDQVQINLHTAVEKADLVVLALPPDQVRETLAIIASDLKDGAVVLDCSPMSRSAAQWAQELLPEGRHFVSFCPTVNPAYLMDSTRGVNAAHEDLFTNSLIYLAAPPATDPDAVKLAADLATLVGSKPVFSDAHELDGLLAAHFLLPRLTAAALINATVDEPGWPEGRKIAGISYAGVTHFAEEQEESKNLGKSALENSDNLVRVLNNLITALVHLRDAIQSQDEEKVHSWLKHAQESRLTWWEQRLKSNWVSTSAEPLPSSTQMLGGLFGLRPRDKKRGPGQS</sequence>
<dbReference type="EMBL" id="LGCM01000039">
    <property type="protein sequence ID" value="KPL80784.1"/>
    <property type="molecule type" value="Genomic_DNA"/>
</dbReference>
<dbReference type="GO" id="GO:0006571">
    <property type="term" value="P:tyrosine biosynthetic process"/>
    <property type="evidence" value="ECO:0007669"/>
    <property type="project" value="InterPro"/>
</dbReference>
<dbReference type="AlphaFoldDB" id="A0A0M9U3C7"/>
<feature type="domain" description="Prephenate/arogenate dehydrogenase" evidence="4">
    <location>
        <begin position="4"/>
        <end position="298"/>
    </location>
</feature>
<dbReference type="PROSITE" id="PS51176">
    <property type="entry name" value="PDH_ADH"/>
    <property type="match status" value="1"/>
</dbReference>
<dbReference type="GO" id="GO:0070403">
    <property type="term" value="F:NAD+ binding"/>
    <property type="evidence" value="ECO:0007669"/>
    <property type="project" value="InterPro"/>
</dbReference>
<evidence type="ECO:0000256" key="2">
    <source>
        <dbReference type="ARBA" id="ARBA00023002"/>
    </source>
</evidence>
<organism evidence="5">
    <name type="scientific">Levilinea saccharolytica</name>
    <dbReference type="NCBI Taxonomy" id="229921"/>
    <lineage>
        <taxon>Bacteria</taxon>
        <taxon>Bacillati</taxon>
        <taxon>Chloroflexota</taxon>
        <taxon>Anaerolineae</taxon>
        <taxon>Anaerolineales</taxon>
        <taxon>Anaerolineaceae</taxon>
        <taxon>Levilinea</taxon>
    </lineage>
</organism>
<dbReference type="InterPro" id="IPR003099">
    <property type="entry name" value="Prephen_DH"/>
</dbReference>
<evidence type="ECO:0000313" key="7">
    <source>
        <dbReference type="Proteomes" id="UP000050501"/>
    </source>
</evidence>
<proteinExistence type="inferred from homology"/>
<evidence type="ECO:0000313" key="5">
    <source>
        <dbReference type="EMBL" id="GAP19610.1"/>
    </source>
</evidence>
<dbReference type="InterPro" id="IPR008927">
    <property type="entry name" value="6-PGluconate_DH-like_C_sf"/>
</dbReference>
<dbReference type="GO" id="GO:0008977">
    <property type="term" value="F:prephenate dehydrogenase (NAD+) activity"/>
    <property type="evidence" value="ECO:0007669"/>
    <property type="project" value="InterPro"/>
</dbReference>
<protein>
    <submittedName>
        <fullName evidence="5">Prephenate dehydrogenase</fullName>
    </submittedName>
</protein>
<dbReference type="RefSeq" id="WP_062419878.1">
    <property type="nucleotide sequence ID" value="NZ_BBXZ01000183.1"/>
</dbReference>
<reference evidence="5" key="1">
    <citation type="journal article" date="2015" name="Genome Announc.">
        <title>Draft Genome Sequences of Anaerolinea thermolimosa IMO-1, Bellilinea caldifistulae GOMI-1, Leptolinea tardivitalis YMTK-2, Levilinea saccharolytica KIBI-1, Longilinea arvoryzae KOME-1, Previously Described as Members of the Class Anaerolineae (Chloroflexi).</title>
        <authorList>
            <person name="Matsuura N."/>
            <person name="Tourlousse M.D."/>
            <person name="Ohashi A."/>
            <person name="Hugenholtz P."/>
            <person name="Sekiguchi Y."/>
        </authorList>
    </citation>
    <scope>NUCLEOTIDE SEQUENCE</scope>
    <source>
        <strain evidence="5">KIBI-1</strain>
    </source>
</reference>
<dbReference type="Pfam" id="PF02153">
    <property type="entry name" value="PDH_N"/>
    <property type="match status" value="1"/>
</dbReference>
<gene>
    <name evidence="6" type="ORF">ADN01_11750</name>
    <name evidence="5" type="ORF">LSAC_03520</name>
</gene>
<dbReference type="Proteomes" id="UP000050501">
    <property type="component" value="Unassembled WGS sequence"/>
</dbReference>
<evidence type="ECO:0000313" key="6">
    <source>
        <dbReference type="EMBL" id="KPL80784.1"/>
    </source>
</evidence>
<feature type="compositionally biased region" description="Basic residues" evidence="3">
    <location>
        <begin position="323"/>
        <end position="332"/>
    </location>
</feature>
<dbReference type="SUPFAM" id="SSF48179">
    <property type="entry name" value="6-phosphogluconate dehydrogenase C-terminal domain-like"/>
    <property type="match status" value="1"/>
</dbReference>
<dbReference type="InterPro" id="IPR050812">
    <property type="entry name" value="Preph/Arog_dehydrog"/>
</dbReference>
<dbReference type="PANTHER" id="PTHR21363:SF0">
    <property type="entry name" value="PREPHENATE DEHYDROGENASE [NADP(+)]"/>
    <property type="match status" value="1"/>
</dbReference>
<dbReference type="GO" id="GO:0004665">
    <property type="term" value="F:prephenate dehydrogenase (NADP+) activity"/>
    <property type="evidence" value="ECO:0007669"/>
    <property type="project" value="InterPro"/>
</dbReference>
<dbReference type="Gene3D" id="1.10.3660.10">
    <property type="entry name" value="6-phosphogluconate dehydrogenase C-terminal like domain"/>
    <property type="match status" value="1"/>
</dbReference>
<dbReference type="EMBL" id="DF967975">
    <property type="protein sequence ID" value="GAP19610.1"/>
    <property type="molecule type" value="Genomic_DNA"/>
</dbReference>
<reference evidence="6 7" key="2">
    <citation type="submission" date="2015-07" db="EMBL/GenBank/DDBJ databases">
        <title>Genome sequence of Levilinea saccharolytica DSM 16555.</title>
        <authorList>
            <person name="Hemp J."/>
            <person name="Ward L.M."/>
            <person name="Pace L.A."/>
            <person name="Fischer W.W."/>
        </authorList>
    </citation>
    <scope>NUCLEOTIDE SEQUENCE [LARGE SCALE GENOMIC DNA]</scope>
    <source>
        <strain evidence="6 7">KIBI-1</strain>
    </source>
</reference>
<feature type="region of interest" description="Disordered" evidence="3">
    <location>
        <begin position="311"/>
        <end position="332"/>
    </location>
</feature>
<evidence type="ECO:0000259" key="4">
    <source>
        <dbReference type="PROSITE" id="PS51176"/>
    </source>
</evidence>
<dbReference type="SUPFAM" id="SSF51735">
    <property type="entry name" value="NAD(P)-binding Rossmann-fold domains"/>
    <property type="match status" value="1"/>
</dbReference>
<dbReference type="PANTHER" id="PTHR21363">
    <property type="entry name" value="PREPHENATE DEHYDROGENASE"/>
    <property type="match status" value="1"/>
</dbReference>
<keyword evidence="7" id="KW-1185">Reference proteome</keyword>
<accession>A0A0M9U3C7</accession>
<comment type="similarity">
    <text evidence="1">Belongs to the prephenate/arogenate dehydrogenase family.</text>
</comment>
<dbReference type="STRING" id="229921.ADN01_11750"/>
<dbReference type="OrthoDB" id="9802008at2"/>
<evidence type="ECO:0000256" key="1">
    <source>
        <dbReference type="ARBA" id="ARBA00007964"/>
    </source>
</evidence>
<dbReference type="InterPro" id="IPR046826">
    <property type="entry name" value="PDH_N"/>
</dbReference>
<name>A0A0M9U3C7_9CHLR</name>
<keyword evidence="2" id="KW-0560">Oxidoreductase</keyword>
<dbReference type="InterPro" id="IPR036291">
    <property type="entry name" value="NAD(P)-bd_dom_sf"/>
</dbReference>
<evidence type="ECO:0000256" key="3">
    <source>
        <dbReference type="SAM" id="MobiDB-lite"/>
    </source>
</evidence>